<dbReference type="Pfam" id="PF00266">
    <property type="entry name" value="Aminotran_5"/>
    <property type="match status" value="1"/>
</dbReference>
<dbReference type="InterPro" id="IPR015422">
    <property type="entry name" value="PyrdxlP-dep_Trfase_small"/>
</dbReference>
<proteinExistence type="inferred from homology"/>
<dbReference type="PANTHER" id="PTHR21152:SF40">
    <property type="entry name" value="ALANINE--GLYOXYLATE AMINOTRANSFERASE"/>
    <property type="match status" value="1"/>
</dbReference>
<evidence type="ECO:0000256" key="4">
    <source>
        <dbReference type="ARBA" id="ARBA00022679"/>
    </source>
</evidence>
<evidence type="ECO:0000256" key="2">
    <source>
        <dbReference type="ARBA" id="ARBA00009236"/>
    </source>
</evidence>
<evidence type="ECO:0000313" key="12">
    <source>
        <dbReference type="Proteomes" id="UP001268896"/>
    </source>
</evidence>
<keyword evidence="4" id="KW-0808">Transferase</keyword>
<dbReference type="SUPFAM" id="SSF53383">
    <property type="entry name" value="PLP-dependent transferases"/>
    <property type="match status" value="1"/>
</dbReference>
<dbReference type="InterPro" id="IPR000192">
    <property type="entry name" value="Aminotrans_V_dom"/>
</dbReference>
<evidence type="ECO:0000256" key="3">
    <source>
        <dbReference type="ARBA" id="ARBA00022576"/>
    </source>
</evidence>
<keyword evidence="5 7" id="KW-0663">Pyridoxal phosphate</keyword>
<feature type="modified residue" description="N6-(pyridoxal phosphate)lysine" evidence="7">
    <location>
        <position position="196"/>
    </location>
</feature>
<dbReference type="InterPro" id="IPR020578">
    <property type="entry name" value="Aminotrans_V_PyrdxlP_BS"/>
</dbReference>
<reference evidence="11" key="1">
    <citation type="submission" date="2023-03" db="EMBL/GenBank/DDBJ databases">
        <authorList>
            <person name="Shen W."/>
            <person name="Cai J."/>
        </authorList>
    </citation>
    <scope>NUCLEOTIDE SEQUENCE</scope>
    <source>
        <strain evidence="11">K72-2</strain>
    </source>
</reference>
<dbReference type="PIRSF" id="PIRSF000524">
    <property type="entry name" value="SPT"/>
    <property type="match status" value="1"/>
</dbReference>
<comment type="cofactor">
    <cofactor evidence="1 7 9">
        <name>pyridoxal 5'-phosphate</name>
        <dbReference type="ChEBI" id="CHEBI:597326"/>
    </cofactor>
</comment>
<evidence type="ECO:0000256" key="1">
    <source>
        <dbReference type="ARBA" id="ARBA00001933"/>
    </source>
</evidence>
<dbReference type="EMBL" id="JARQDV010000005">
    <property type="protein sequence ID" value="MDT2965133.1"/>
    <property type="molecule type" value="Genomic_DNA"/>
</dbReference>
<comment type="similarity">
    <text evidence="2 8">Belongs to the class-V pyridoxal-phosphate-dependent aminotransferase family.</text>
</comment>
<dbReference type="Gene3D" id="3.40.640.10">
    <property type="entry name" value="Type I PLP-dependent aspartate aminotransferase-like (Major domain)"/>
    <property type="match status" value="1"/>
</dbReference>
<dbReference type="FunFam" id="3.40.640.10:FF:000027">
    <property type="entry name" value="Serine--pyruvate aminotransferase, mitochondrial"/>
    <property type="match status" value="1"/>
</dbReference>
<dbReference type="GO" id="GO:0008453">
    <property type="term" value="F:alanine-glyoxylate transaminase activity"/>
    <property type="evidence" value="ECO:0007669"/>
    <property type="project" value="TreeGrafter"/>
</dbReference>
<dbReference type="Proteomes" id="UP001268896">
    <property type="component" value="Unassembled WGS sequence"/>
</dbReference>
<evidence type="ECO:0000313" key="11">
    <source>
        <dbReference type="EMBL" id="MDT2965133.1"/>
    </source>
</evidence>
<dbReference type="RefSeq" id="WP_311904133.1">
    <property type="nucleotide sequence ID" value="NZ_JARQDV010000005.1"/>
</dbReference>
<evidence type="ECO:0000256" key="8">
    <source>
        <dbReference type="RuleBase" id="RU004075"/>
    </source>
</evidence>
<comment type="caution">
    <text evidence="11">The sequence shown here is derived from an EMBL/GenBank/DDBJ whole genome shotgun (WGS) entry which is preliminary data.</text>
</comment>
<dbReference type="AlphaFoldDB" id="A0AAW8UR62"/>
<feature type="binding site" evidence="6">
    <location>
        <position position="356"/>
    </location>
    <ligand>
        <name>substrate</name>
    </ligand>
</feature>
<feature type="domain" description="Aminotransferase class V" evidence="10">
    <location>
        <begin position="29"/>
        <end position="344"/>
    </location>
</feature>
<accession>A0AAW8UR62</accession>
<evidence type="ECO:0000256" key="6">
    <source>
        <dbReference type="PIRSR" id="PIRSR000524-1"/>
    </source>
</evidence>
<dbReference type="Gene3D" id="3.90.1150.10">
    <property type="entry name" value="Aspartate Aminotransferase, domain 1"/>
    <property type="match status" value="1"/>
</dbReference>
<dbReference type="GO" id="GO:0004760">
    <property type="term" value="F:L-serine-pyruvate transaminase activity"/>
    <property type="evidence" value="ECO:0007669"/>
    <property type="project" value="TreeGrafter"/>
</dbReference>
<gene>
    <name evidence="11" type="ORF">P7I32_10945</name>
</gene>
<evidence type="ECO:0000256" key="7">
    <source>
        <dbReference type="PIRSR" id="PIRSR000524-50"/>
    </source>
</evidence>
<evidence type="ECO:0000256" key="9">
    <source>
        <dbReference type="RuleBase" id="RU004504"/>
    </source>
</evidence>
<dbReference type="PROSITE" id="PS00595">
    <property type="entry name" value="AA_TRANSFER_CLASS_5"/>
    <property type="match status" value="1"/>
</dbReference>
<dbReference type="InterPro" id="IPR015424">
    <property type="entry name" value="PyrdxlP-dep_Trfase"/>
</dbReference>
<name>A0AAW8UR62_ENTCA</name>
<keyword evidence="3 11" id="KW-0032">Aminotransferase</keyword>
<protein>
    <submittedName>
        <fullName evidence="11">Alanine--glyoxylate aminotransferase family protein</fullName>
    </submittedName>
</protein>
<organism evidence="11 12">
    <name type="scientific">Enterococcus casseliflavus</name>
    <name type="common">Enterococcus flavescens</name>
    <dbReference type="NCBI Taxonomy" id="37734"/>
    <lineage>
        <taxon>Bacteria</taxon>
        <taxon>Bacillati</taxon>
        <taxon>Bacillota</taxon>
        <taxon>Bacilli</taxon>
        <taxon>Lactobacillales</taxon>
        <taxon>Enterococcaceae</taxon>
        <taxon>Enterococcus</taxon>
    </lineage>
</organism>
<evidence type="ECO:0000256" key="5">
    <source>
        <dbReference type="ARBA" id="ARBA00022898"/>
    </source>
</evidence>
<dbReference type="InterPro" id="IPR015421">
    <property type="entry name" value="PyrdxlP-dep_Trfase_major"/>
</dbReference>
<dbReference type="InterPro" id="IPR024169">
    <property type="entry name" value="SP_NH2Trfase/AEP_transaminase"/>
</dbReference>
<evidence type="ECO:0000259" key="10">
    <source>
        <dbReference type="Pfam" id="PF00266"/>
    </source>
</evidence>
<dbReference type="PANTHER" id="PTHR21152">
    <property type="entry name" value="AMINOTRANSFERASE CLASS V"/>
    <property type="match status" value="1"/>
</dbReference>
<dbReference type="GO" id="GO:0019265">
    <property type="term" value="P:glycine biosynthetic process, by transamination of glyoxylate"/>
    <property type="evidence" value="ECO:0007669"/>
    <property type="project" value="TreeGrafter"/>
</dbReference>
<sequence>MYKELTIAQRTIMTPGPVEAHPAVLQAMTNRILGQFDPNFLAIMDEVKEMIKQPFGTKNKEAFAIDGTSRAGLEAALIALIEPGDKVLIPAYGRFAFLLGEICERAQAQVKYVEKEWTAPFAPAEVIKEIDAFQPKIVAMVHGETANGQMQPLAEIGQYCRAKDIFFVVDMVATYGGVALSVDDWCVDLAIAGTQKCLSVPSGLSLVTYNERVEAVLNARYQKELGLSKTDRNKRHIMSNYLDLSQLQRYWNTERINHHTEATSMIYALHEGLRMLLNEGLDVAYQRHLTNEGALVAGLEAMGLSIYGEKATKMPTVTPIFIPEGVDCEAVREEMLHSFGVEIASSFGDLKGKIWRIGNMGYSSRKENILHVLAALEGALLYQQAPISAGKALIAALNYYQKRRKFLAQMHND</sequence>